<sequence length="159" mass="17311">MPCFAVCVSYDQLRADSAHAKGEGEGEGSTGRSPSGRRALPDSPGASSGAPSSALEAQAQSHRHEHELLGQFAPSMRKRERMDRQARAHRTGTSSRQLSRNLRLDFWLVGRVARADESFLEMSAGLPDLVPSKRLLTFACEAAKAVGVVHICMMLYRMA</sequence>
<dbReference type="EMBL" id="LVLJ01003848">
    <property type="protein sequence ID" value="OAE19494.1"/>
    <property type="molecule type" value="Genomic_DNA"/>
</dbReference>
<keyword evidence="3" id="KW-1185">Reference proteome</keyword>
<organism evidence="2 3">
    <name type="scientific">Marchantia polymorpha subsp. ruderalis</name>
    <dbReference type="NCBI Taxonomy" id="1480154"/>
    <lineage>
        <taxon>Eukaryota</taxon>
        <taxon>Viridiplantae</taxon>
        <taxon>Streptophyta</taxon>
        <taxon>Embryophyta</taxon>
        <taxon>Marchantiophyta</taxon>
        <taxon>Marchantiopsida</taxon>
        <taxon>Marchantiidae</taxon>
        <taxon>Marchantiales</taxon>
        <taxon>Marchantiaceae</taxon>
        <taxon>Marchantia</taxon>
    </lineage>
</organism>
<feature type="compositionally biased region" description="Low complexity" evidence="1">
    <location>
        <begin position="30"/>
        <end position="54"/>
    </location>
</feature>
<name>A0A176VF12_MARPO</name>
<proteinExistence type="predicted"/>
<gene>
    <name evidence="2" type="ORF">AXG93_4794s1060</name>
</gene>
<reference evidence="2" key="1">
    <citation type="submission" date="2016-03" db="EMBL/GenBank/DDBJ databases">
        <title>Mechanisms controlling the formation of the plant cell surface in tip-growing cells are functionally conserved among land plants.</title>
        <authorList>
            <person name="Honkanen S."/>
            <person name="Jones V.A."/>
            <person name="Morieri G."/>
            <person name="Champion C."/>
            <person name="Hetherington A.J."/>
            <person name="Kelly S."/>
            <person name="Saint-Marcoux D."/>
            <person name="Proust H."/>
            <person name="Prescott H."/>
            <person name="Dolan L."/>
        </authorList>
    </citation>
    <scope>NUCLEOTIDE SEQUENCE [LARGE SCALE GENOMIC DNA]</scope>
    <source>
        <tissue evidence="2">Whole gametophyte</tissue>
    </source>
</reference>
<comment type="caution">
    <text evidence="2">The sequence shown here is derived from an EMBL/GenBank/DDBJ whole genome shotgun (WGS) entry which is preliminary data.</text>
</comment>
<accession>A0A176VF12</accession>
<dbReference type="AlphaFoldDB" id="A0A176VF12"/>
<feature type="region of interest" description="Disordered" evidence="1">
    <location>
        <begin position="16"/>
        <end position="95"/>
    </location>
</feature>
<protein>
    <submittedName>
        <fullName evidence="2">Uncharacterized protein</fullName>
    </submittedName>
</protein>
<evidence type="ECO:0000313" key="2">
    <source>
        <dbReference type="EMBL" id="OAE19494.1"/>
    </source>
</evidence>
<dbReference type="Proteomes" id="UP000077202">
    <property type="component" value="Unassembled WGS sequence"/>
</dbReference>
<evidence type="ECO:0000256" key="1">
    <source>
        <dbReference type="SAM" id="MobiDB-lite"/>
    </source>
</evidence>
<evidence type="ECO:0000313" key="3">
    <source>
        <dbReference type="Proteomes" id="UP000077202"/>
    </source>
</evidence>